<dbReference type="InterPro" id="IPR011009">
    <property type="entry name" value="Kinase-like_dom_sf"/>
</dbReference>
<dbReference type="SUPFAM" id="SSF56112">
    <property type="entry name" value="Protein kinase-like (PK-like)"/>
    <property type="match status" value="6"/>
</dbReference>
<dbReference type="OrthoDB" id="8926898at2759"/>
<feature type="compositionally biased region" description="Basic and acidic residues" evidence="13">
    <location>
        <begin position="47"/>
        <end position="58"/>
    </location>
</feature>
<proteinExistence type="inferred from homology"/>
<dbReference type="PANTHER" id="PTHR22984">
    <property type="entry name" value="SERINE/THREONINE-PROTEIN KINASE PIM"/>
    <property type="match status" value="1"/>
</dbReference>
<sequence>MLDLLQEESESQLNERPNKRRRANSPQKGPLSTEAQSEASCPYSLRPRKENPLKRKMVDLLQGESESQLNERPNKRRRTNSPQKEGPLSTETQSETSCSYSLRSRKGNPLKRKLTDLEEPETPLMEMRMKRRRNETEETKETKGVLSAEIQSEESCKEETTDLPQEQMPKEQRKPETKKNNIHSMNELLSTCSEPSDSFSTEDHDVSDPQPEDLPDDFTERYTLGELLGSESNAKVYAGIRKSDGEQVAIKYLLKCFVDHFTLPDDTRSLPHEGMMMEFVSRSRSSPYVIKLLEWFETPKGFLLVMERPQNFINLQQFRRGLEGRMSEDVARIIIRKIIQALIHCRECGVLHLDVKEHNILVNPETLDLKLTDFSQARLIYGRTYRAFGELLSTYSEPSDSFSTEDHDVSDPQPEDLPDDFTERYTLGELLGSESNAKVYTGIRKSDGEQVAIKYLLKCFVDHFTLPDDTRSLPHEGMMMEFVSRSRSSPYVIKLHEWFETPKGFLLVMERPQNFINLQQFRRGLEGRMSEDVARIIMLKIIQALIHCRECGVLHLDVKEHNILVNPETLDLKLTDFSQARLIYGRTYRAFGELLSTCSEPSDSFSTEDHDVSDPQPEDLPDDFTERYTLGELLGSESNAKVYAGIRKSDGEQVAIKYLLKCFVDYFTLPDDTRSLPHEGMMMEFVSRSRSSPYVIKLHEWFETPKGFLLVMERPQNFITPQKFRRGLEGRMSEDVARIIMRKIKGPLSTEAQSEASWPYSLRPRKENPLKRKMLDLLQEESESQLNERPNKRRRANSPQKGPLSTEAQSEASCPYSLRPRKENPLKRKMVDLLQEESESQLKERPKKRRRTNSPQKEGPLSTETQSETSCSYSLRSRKGNPLKRKLTDLEEPETPLMEMRMKRRRNETEETKETKGVLSAEIQSEESCKEETTDLPQEQMPKEQRKPETKKNNIHSMNELLSTCSEPSDSFSTEDHDVSDPQPEDLPDDFTERYTLRELLGSESNAKVYAGIRKSDGEQVAIKYLLKCFVDHFTLPDDTRSLPHEGMMMEFVSRSRSSPYVIKLLEWFETPKGFLLVMERPQNFINLQQFRRGLEGRMSEDVARIIMRKIIQALIHCRECGVLHLDVKEHNILVNPETLDLKLTDFSQARLIYSRTYRAFGGPPVFLPINWLATHFLGDVASTVRDLGLLLCTLTWGENTLDVPIPLSFDGLSKELLSTCSEPSDSFSTEDHDVSDPQPEDLPDDFTERYTLGELLGSESNAKVYTGIRKSDGEQVAIKYLLKCFVDHFTLPDDTRSLPHEGMMMEFVSRSRSSPYVIKLHEWFETPKGFLLVMERPQNFINLQQFRRGLEGRMSEDVARIIMLKIIQALIHCRECGVLHLDVKEHNILVNPETLDLKLTDFSQARLIYSRTYRAFGELLSTCSEPSDSFSTEDHDVSDPQPEDLPDDFTERYTLGELLGSESNTKVYTGIRKSDGEQVAIKYLLKCFVDYFTLPDDTRSLPHEGMMMEFVSRSRSSPYVIKLHEWFETPKGFLLVMERPQNFITPQKFRRGLEGRMSEDVARIIMRKISQASKKKKKKKKEERLKSSQKSQGQLESVKYLHVLVSKHSTGVMM</sequence>
<feature type="compositionally biased region" description="Basic and acidic residues" evidence="13">
    <location>
        <begin position="134"/>
        <end position="143"/>
    </location>
</feature>
<dbReference type="PROSITE" id="PS50011">
    <property type="entry name" value="PROTEIN_KINASE_DOM"/>
    <property type="match status" value="3"/>
</dbReference>
<accession>A0A9D3NEY9</accession>
<feature type="compositionally biased region" description="Basic and acidic residues" evidence="13">
    <location>
        <begin position="820"/>
        <end position="831"/>
    </location>
</feature>
<evidence type="ECO:0000256" key="8">
    <source>
        <dbReference type="ARBA" id="ARBA00022777"/>
    </source>
</evidence>
<feature type="compositionally biased region" description="Basic and acidic residues" evidence="13">
    <location>
        <begin position="941"/>
        <end position="952"/>
    </location>
</feature>
<feature type="region of interest" description="Disordered" evidence="13">
    <location>
        <begin position="1222"/>
        <end position="1244"/>
    </location>
</feature>
<dbReference type="GO" id="GO:0005524">
    <property type="term" value="F:ATP binding"/>
    <property type="evidence" value="ECO:0007669"/>
    <property type="project" value="UniProtKB-KW"/>
</dbReference>
<dbReference type="Gene3D" id="3.30.200.20">
    <property type="entry name" value="Phosphorylase Kinase, domain 1"/>
    <property type="match status" value="6"/>
</dbReference>
<evidence type="ECO:0000313" key="16">
    <source>
        <dbReference type="Proteomes" id="UP000824219"/>
    </source>
</evidence>
<evidence type="ECO:0000256" key="13">
    <source>
        <dbReference type="SAM" id="MobiDB-lite"/>
    </source>
</evidence>
<dbReference type="InterPro" id="IPR008271">
    <property type="entry name" value="Ser/Thr_kinase_AS"/>
</dbReference>
<evidence type="ECO:0000256" key="11">
    <source>
        <dbReference type="ARBA" id="ARBA00047899"/>
    </source>
</evidence>
<evidence type="ECO:0000256" key="12">
    <source>
        <dbReference type="ARBA" id="ARBA00048679"/>
    </source>
</evidence>
<keyword evidence="6" id="KW-0808">Transferase</keyword>
<dbReference type="Pfam" id="PF00069">
    <property type="entry name" value="Pkinase"/>
    <property type="match status" value="4"/>
</dbReference>
<keyword evidence="9" id="KW-0067">ATP-binding</keyword>
<feature type="region of interest" description="Disordered" evidence="13">
    <location>
        <begin position="399"/>
        <end position="418"/>
    </location>
</feature>
<dbReference type="GO" id="GO:0007346">
    <property type="term" value="P:regulation of mitotic cell cycle"/>
    <property type="evidence" value="ECO:0007669"/>
    <property type="project" value="TreeGrafter"/>
</dbReference>
<name>A0A9D3NEY9_9TELE</name>
<dbReference type="EMBL" id="JAHKSW010000020">
    <property type="protein sequence ID" value="KAG7319637.1"/>
    <property type="molecule type" value="Genomic_DNA"/>
</dbReference>
<reference evidence="15 16" key="1">
    <citation type="submission" date="2021-06" db="EMBL/GenBank/DDBJ databases">
        <title>Chromosome-level genome assembly of the red-tail catfish (Hemibagrus wyckioides).</title>
        <authorList>
            <person name="Shao F."/>
        </authorList>
    </citation>
    <scope>NUCLEOTIDE SEQUENCE [LARGE SCALE GENOMIC DNA]</scope>
    <source>
        <strain evidence="15">EC202008001</strain>
        <tissue evidence="15">Blood</tissue>
    </source>
</reference>
<evidence type="ECO:0000256" key="7">
    <source>
        <dbReference type="ARBA" id="ARBA00022741"/>
    </source>
</evidence>
<comment type="similarity">
    <text evidence="2">Belongs to the protein kinase superfamily. CAMK Ser/Thr protein kinase family. PIM subfamily.</text>
</comment>
<keyword evidence="5" id="KW-0723">Serine/threonine-protein kinase</keyword>
<dbReference type="PANTHER" id="PTHR22984:SF25">
    <property type="entry name" value="PROTEIN KINASE DOMAIN-CONTAINING PROTEIN"/>
    <property type="match status" value="1"/>
</dbReference>
<gene>
    <name evidence="15" type="ORF">KOW79_016780</name>
</gene>
<feature type="compositionally biased region" description="Basic residues" evidence="13">
    <location>
        <begin position="103"/>
        <end position="112"/>
    </location>
</feature>
<evidence type="ECO:0000256" key="5">
    <source>
        <dbReference type="ARBA" id="ARBA00022527"/>
    </source>
</evidence>
<evidence type="ECO:0000256" key="10">
    <source>
        <dbReference type="ARBA" id="ARBA00023200"/>
    </source>
</evidence>
<feature type="region of interest" description="Disordered" evidence="13">
    <location>
        <begin position="781"/>
        <end position="989"/>
    </location>
</feature>
<feature type="region of interest" description="Disordered" evidence="13">
    <location>
        <begin position="1572"/>
        <end position="1594"/>
    </location>
</feature>
<feature type="region of interest" description="Disordered" evidence="13">
    <location>
        <begin position="1"/>
        <end position="215"/>
    </location>
</feature>
<evidence type="ECO:0000313" key="15">
    <source>
        <dbReference type="EMBL" id="KAG7319637.1"/>
    </source>
</evidence>
<dbReference type="GO" id="GO:0043066">
    <property type="term" value="P:negative regulation of apoptotic process"/>
    <property type="evidence" value="ECO:0007669"/>
    <property type="project" value="TreeGrafter"/>
</dbReference>
<feature type="compositionally biased region" description="Polar residues" evidence="13">
    <location>
        <begin position="89"/>
        <end position="102"/>
    </location>
</feature>
<feature type="compositionally biased region" description="Basic residues" evidence="13">
    <location>
        <begin position="876"/>
        <end position="885"/>
    </location>
</feature>
<dbReference type="GO" id="GO:0004674">
    <property type="term" value="F:protein serine/threonine kinase activity"/>
    <property type="evidence" value="ECO:0007669"/>
    <property type="project" value="UniProtKB-KW"/>
</dbReference>
<keyword evidence="8" id="KW-0418">Kinase</keyword>
<comment type="caution">
    <text evidence="15">The sequence shown here is derived from an EMBL/GenBank/DDBJ whole genome shotgun (WGS) entry which is preliminary data.</text>
</comment>
<dbReference type="InterPro" id="IPR000719">
    <property type="entry name" value="Prot_kinase_dom"/>
</dbReference>
<feature type="compositionally biased region" description="Polar residues" evidence="13">
    <location>
        <begin position="182"/>
        <end position="199"/>
    </location>
</feature>
<dbReference type="EC" id="2.7.11.1" evidence="3"/>
<feature type="region of interest" description="Disordered" evidence="13">
    <location>
        <begin position="1428"/>
        <end position="1447"/>
    </location>
</feature>
<feature type="compositionally biased region" description="Basic and acidic residues" evidence="13">
    <location>
        <begin position="907"/>
        <end position="916"/>
    </location>
</feature>
<evidence type="ECO:0000256" key="6">
    <source>
        <dbReference type="ARBA" id="ARBA00022679"/>
    </source>
</evidence>
<dbReference type="Proteomes" id="UP000824219">
    <property type="component" value="Linkage Group LG20"/>
</dbReference>
<feature type="compositionally biased region" description="Polar residues" evidence="13">
    <location>
        <begin position="862"/>
        <end position="875"/>
    </location>
</feature>
<dbReference type="InterPro" id="IPR051138">
    <property type="entry name" value="PIM_Ser/Thr_kinase"/>
</dbReference>
<feature type="domain" description="Protein kinase" evidence="14">
    <location>
        <begin position="1254"/>
        <end position="1528"/>
    </location>
</feature>
<protein>
    <recommendedName>
        <fullName evidence="4">Serine/threonine-protein kinase 1</fullName>
        <ecNumber evidence="3">2.7.11.1</ecNumber>
    </recommendedName>
</protein>
<evidence type="ECO:0000256" key="4">
    <source>
        <dbReference type="ARBA" id="ARBA00016885"/>
    </source>
</evidence>
<keyword evidence="7" id="KW-0547">Nucleotide-binding</keyword>
<comment type="subcellular location">
    <subcellularLocation>
        <location evidence="1">Host cytoplasm</location>
    </subcellularLocation>
</comment>
<evidence type="ECO:0000256" key="1">
    <source>
        <dbReference type="ARBA" id="ARBA00004192"/>
    </source>
</evidence>
<organism evidence="15 16">
    <name type="scientific">Hemibagrus wyckioides</name>
    <dbReference type="NCBI Taxonomy" id="337641"/>
    <lineage>
        <taxon>Eukaryota</taxon>
        <taxon>Metazoa</taxon>
        <taxon>Chordata</taxon>
        <taxon>Craniata</taxon>
        <taxon>Vertebrata</taxon>
        <taxon>Euteleostomi</taxon>
        <taxon>Actinopterygii</taxon>
        <taxon>Neopterygii</taxon>
        <taxon>Teleostei</taxon>
        <taxon>Ostariophysi</taxon>
        <taxon>Siluriformes</taxon>
        <taxon>Bagridae</taxon>
        <taxon>Hemibagrus</taxon>
    </lineage>
</organism>
<feature type="domain" description="Protein kinase" evidence="14">
    <location>
        <begin position="222"/>
        <end position="499"/>
    </location>
</feature>
<feature type="compositionally biased region" description="Acidic residues" evidence="13">
    <location>
        <begin position="1"/>
        <end position="10"/>
    </location>
</feature>
<comment type="catalytic activity">
    <reaction evidence="12">
        <text>L-seryl-[protein] + ATP = O-phospho-L-seryl-[protein] + ADP + H(+)</text>
        <dbReference type="Rhea" id="RHEA:17989"/>
        <dbReference type="Rhea" id="RHEA-COMP:9863"/>
        <dbReference type="Rhea" id="RHEA-COMP:11604"/>
        <dbReference type="ChEBI" id="CHEBI:15378"/>
        <dbReference type="ChEBI" id="CHEBI:29999"/>
        <dbReference type="ChEBI" id="CHEBI:30616"/>
        <dbReference type="ChEBI" id="CHEBI:83421"/>
        <dbReference type="ChEBI" id="CHEBI:456216"/>
        <dbReference type="EC" id="2.7.11.1"/>
    </reaction>
</comment>
<feature type="region of interest" description="Disordered" evidence="13">
    <location>
        <begin position="602"/>
        <end position="621"/>
    </location>
</feature>
<evidence type="ECO:0000256" key="9">
    <source>
        <dbReference type="ARBA" id="ARBA00022840"/>
    </source>
</evidence>
<keyword evidence="16" id="KW-1185">Reference proteome</keyword>
<feature type="compositionally biased region" description="Polar residues" evidence="13">
    <location>
        <begin position="955"/>
        <end position="972"/>
    </location>
</feature>
<dbReference type="GO" id="GO:0005737">
    <property type="term" value="C:cytoplasm"/>
    <property type="evidence" value="ECO:0007669"/>
    <property type="project" value="TreeGrafter"/>
</dbReference>
<feature type="compositionally biased region" description="Basic and acidic residues" evidence="13">
    <location>
        <begin position="168"/>
        <end position="179"/>
    </location>
</feature>
<evidence type="ECO:0000259" key="14">
    <source>
        <dbReference type="PROSITE" id="PS50011"/>
    </source>
</evidence>
<dbReference type="SMART" id="SM00220">
    <property type="entry name" value="S_TKc"/>
    <property type="match status" value="3"/>
</dbReference>
<keyword evidence="10" id="KW-1035">Host cytoplasm</keyword>
<evidence type="ECO:0000256" key="2">
    <source>
        <dbReference type="ARBA" id="ARBA00005505"/>
    </source>
</evidence>
<dbReference type="Gene3D" id="1.10.510.10">
    <property type="entry name" value="Transferase(Phosphotransferase) domain 1"/>
    <property type="match status" value="4"/>
</dbReference>
<evidence type="ECO:0000256" key="3">
    <source>
        <dbReference type="ARBA" id="ARBA00012513"/>
    </source>
</evidence>
<feature type="domain" description="Protein kinase" evidence="14">
    <location>
        <begin position="995"/>
        <end position="1265"/>
    </location>
</feature>
<dbReference type="PROSITE" id="PS00108">
    <property type="entry name" value="PROTEIN_KINASE_ST"/>
    <property type="match status" value="3"/>
</dbReference>
<comment type="catalytic activity">
    <reaction evidence="11">
        <text>L-threonyl-[protein] + ATP = O-phospho-L-threonyl-[protein] + ADP + H(+)</text>
        <dbReference type="Rhea" id="RHEA:46608"/>
        <dbReference type="Rhea" id="RHEA-COMP:11060"/>
        <dbReference type="Rhea" id="RHEA-COMP:11605"/>
        <dbReference type="ChEBI" id="CHEBI:15378"/>
        <dbReference type="ChEBI" id="CHEBI:30013"/>
        <dbReference type="ChEBI" id="CHEBI:30616"/>
        <dbReference type="ChEBI" id="CHEBI:61977"/>
        <dbReference type="ChEBI" id="CHEBI:456216"/>
        <dbReference type="EC" id="2.7.11.1"/>
    </reaction>
</comment>